<keyword evidence="3" id="KW-1185">Reference proteome</keyword>
<evidence type="ECO:0000313" key="3">
    <source>
        <dbReference type="Proteomes" id="UP001166674"/>
    </source>
</evidence>
<dbReference type="EMBL" id="JAATJV010440288">
    <property type="protein sequence ID" value="MBZ3890542.1"/>
    <property type="molecule type" value="Genomic_DNA"/>
</dbReference>
<proteinExistence type="predicted"/>
<dbReference type="AlphaFoldDB" id="A0AA41NHP9"/>
<feature type="compositionally biased region" description="Polar residues" evidence="1">
    <location>
        <begin position="88"/>
        <end position="99"/>
    </location>
</feature>
<evidence type="ECO:0000313" key="2">
    <source>
        <dbReference type="EMBL" id="MBZ3890542.1"/>
    </source>
</evidence>
<dbReference type="InterPro" id="IPR034772">
    <property type="entry name" value="CPSF6/7"/>
</dbReference>
<dbReference type="PANTHER" id="PTHR23204">
    <property type="entry name" value="CLEAVAGE AND POLYADENYLATION SPECIFIC FACTOR"/>
    <property type="match status" value="1"/>
</dbReference>
<reference evidence="2" key="1">
    <citation type="submission" date="2020-03" db="EMBL/GenBank/DDBJ databases">
        <title>Studies in the Genomics of Life Span.</title>
        <authorList>
            <person name="Glass D."/>
        </authorList>
    </citation>
    <scope>NUCLEOTIDE SEQUENCE</scope>
    <source>
        <strain evidence="2">SUZIE</strain>
        <tissue evidence="2">Muscle</tissue>
    </source>
</reference>
<feature type="compositionally biased region" description="Pro residues" evidence="1">
    <location>
        <begin position="156"/>
        <end position="166"/>
    </location>
</feature>
<gene>
    <name evidence="2" type="ORF">SUZIE_208480</name>
</gene>
<dbReference type="GO" id="GO:0006397">
    <property type="term" value="P:mRNA processing"/>
    <property type="evidence" value="ECO:0007669"/>
    <property type="project" value="UniProtKB-KW"/>
</dbReference>
<dbReference type="Proteomes" id="UP001166674">
    <property type="component" value="Unassembled WGS sequence"/>
</dbReference>
<feature type="region of interest" description="Disordered" evidence="1">
    <location>
        <begin position="88"/>
        <end position="167"/>
    </location>
</feature>
<feature type="compositionally biased region" description="Pro residues" evidence="1">
    <location>
        <begin position="139"/>
        <end position="150"/>
    </location>
</feature>
<name>A0AA41NHP9_SCICA</name>
<sequence length="177" mass="19057">MGDRVDHIDIYMHVGEEFNQEVEYVNNLLEIKFFENQANGKSKGFTLVGVGSEVSSKMLMDLLPKRELHDQNPVATPCNKQFLSQFEMQSRKTTQSGQMSGEGKVGPPGGSSRAALPQGGRGQGYFSGAVPHGDRFPGPGEPGEPPPPFPAGQTPPCGPLGPPGPPSYQVLHLKQFI</sequence>
<comment type="caution">
    <text evidence="2">The sequence shown here is derived from an EMBL/GenBank/DDBJ whole genome shotgun (WGS) entry which is preliminary data.</text>
</comment>
<organism evidence="2 3">
    <name type="scientific">Sciurus carolinensis</name>
    <name type="common">Eastern gray squirrel</name>
    <dbReference type="NCBI Taxonomy" id="30640"/>
    <lineage>
        <taxon>Eukaryota</taxon>
        <taxon>Metazoa</taxon>
        <taxon>Chordata</taxon>
        <taxon>Craniata</taxon>
        <taxon>Vertebrata</taxon>
        <taxon>Euteleostomi</taxon>
        <taxon>Mammalia</taxon>
        <taxon>Eutheria</taxon>
        <taxon>Euarchontoglires</taxon>
        <taxon>Glires</taxon>
        <taxon>Rodentia</taxon>
        <taxon>Sciuromorpha</taxon>
        <taxon>Sciuridae</taxon>
        <taxon>Sciurinae</taxon>
        <taxon>Sciurini</taxon>
        <taxon>Sciurus</taxon>
    </lineage>
</organism>
<accession>A0AA41NHP9</accession>
<dbReference type="GO" id="GO:0005634">
    <property type="term" value="C:nucleus"/>
    <property type="evidence" value="ECO:0007669"/>
    <property type="project" value="UniProtKB-SubCell"/>
</dbReference>
<protein>
    <submittedName>
        <fullName evidence="2">Cleavage and polyadenylation specificity factor subunit 6</fullName>
    </submittedName>
</protein>
<evidence type="ECO:0000256" key="1">
    <source>
        <dbReference type="SAM" id="MobiDB-lite"/>
    </source>
</evidence>